<keyword evidence="8" id="KW-0732">Signal</keyword>
<dbReference type="PRINTS" id="PR00389">
    <property type="entry name" value="PHPHLIPASEA2"/>
</dbReference>
<feature type="binding site" evidence="5">
    <location>
        <position position="55"/>
    </location>
    <ligand>
        <name>Ca(2+)</name>
        <dbReference type="ChEBI" id="CHEBI:29108"/>
    </ligand>
</feature>
<dbReference type="InterPro" id="IPR036444">
    <property type="entry name" value="PLipase_A2_dom_sf"/>
</dbReference>
<dbReference type="InterPro" id="IPR001211">
    <property type="entry name" value="PLA2"/>
</dbReference>
<dbReference type="InterPro" id="IPR016090">
    <property type="entry name" value="PLA2-like_dom"/>
</dbReference>
<evidence type="ECO:0000256" key="8">
    <source>
        <dbReference type="RuleBase" id="RU361236"/>
    </source>
</evidence>
<comment type="cofactor">
    <cofactor evidence="5">
        <name>Ca(2+)</name>
        <dbReference type="ChEBI" id="CHEBI:29108"/>
    </cofactor>
    <text evidence="5">Binds 1 Ca(2+) ion per subunit.</text>
</comment>
<feature type="disulfide bond" evidence="6">
    <location>
        <begin position="90"/>
        <end position="131"/>
    </location>
</feature>
<dbReference type="EC" id="3.1.1.4" evidence="8"/>
<evidence type="ECO:0000256" key="7">
    <source>
        <dbReference type="RuleBase" id="RU003654"/>
    </source>
</evidence>
<feature type="binding site" evidence="5">
    <location>
        <position position="77"/>
    </location>
    <ligand>
        <name>Ca(2+)</name>
        <dbReference type="ChEBI" id="CHEBI:29108"/>
    </ligand>
</feature>
<feature type="chain" id="PRO_5039737643" description="Phospholipase A2" evidence="8">
    <location>
        <begin position="17"/>
        <end position="169"/>
    </location>
</feature>
<dbReference type="InterPro" id="IPR033112">
    <property type="entry name" value="PLA2_Asp_AS"/>
</dbReference>
<accession>A0A913ZB81</accession>
<keyword evidence="3 6" id="KW-1015">Disulfide bond</keyword>
<feature type="active site" evidence="4">
    <location>
        <position position="76"/>
    </location>
</feature>
<comment type="similarity">
    <text evidence="7">Belongs to the phospholipase A2 family.</text>
</comment>
<dbReference type="GO" id="GO:0005576">
    <property type="term" value="C:extracellular region"/>
    <property type="evidence" value="ECO:0007669"/>
    <property type="project" value="UniProtKB-SubCell"/>
</dbReference>
<dbReference type="PROSITE" id="PS00118">
    <property type="entry name" value="PA2_HIS"/>
    <property type="match status" value="1"/>
</dbReference>
<keyword evidence="11" id="KW-1185">Reference proteome</keyword>
<dbReference type="SUPFAM" id="SSF48619">
    <property type="entry name" value="Phospholipase A2, PLA2"/>
    <property type="match status" value="1"/>
</dbReference>
<feature type="disulfide bond" evidence="6">
    <location>
        <begin position="116"/>
        <end position="136"/>
    </location>
</feature>
<dbReference type="GO" id="GO:0005543">
    <property type="term" value="F:phospholipid binding"/>
    <property type="evidence" value="ECO:0007669"/>
    <property type="project" value="TreeGrafter"/>
</dbReference>
<dbReference type="InterPro" id="IPR033113">
    <property type="entry name" value="PLA2_histidine"/>
</dbReference>
<reference evidence="10" key="1">
    <citation type="submission" date="2022-11" db="UniProtKB">
        <authorList>
            <consortium name="EnsemblMetazoa"/>
        </authorList>
    </citation>
    <scope>IDENTIFICATION</scope>
</reference>
<dbReference type="AlphaFoldDB" id="A0A913ZB81"/>
<comment type="catalytic activity">
    <reaction evidence="8">
        <text>a 1,2-diacyl-sn-glycero-3-phosphocholine + H2O = a 1-acyl-sn-glycero-3-phosphocholine + a fatty acid + H(+)</text>
        <dbReference type="Rhea" id="RHEA:15801"/>
        <dbReference type="ChEBI" id="CHEBI:15377"/>
        <dbReference type="ChEBI" id="CHEBI:15378"/>
        <dbReference type="ChEBI" id="CHEBI:28868"/>
        <dbReference type="ChEBI" id="CHEBI:57643"/>
        <dbReference type="ChEBI" id="CHEBI:58168"/>
        <dbReference type="EC" id="3.1.1.4"/>
    </reaction>
</comment>
<feature type="active site" evidence="4">
    <location>
        <position position="139"/>
    </location>
</feature>
<dbReference type="RefSeq" id="XP_038049042.1">
    <property type="nucleotide sequence ID" value="XM_038193114.1"/>
</dbReference>
<dbReference type="EnsemblMetazoa" id="XM_038193114.1">
    <property type="protein sequence ID" value="XP_038049042.1"/>
    <property type="gene ID" value="LOC119722785"/>
</dbReference>
<evidence type="ECO:0000256" key="3">
    <source>
        <dbReference type="ARBA" id="ARBA00023157"/>
    </source>
</evidence>
<feature type="domain" description="Phospholipase A2-like central" evidence="9">
    <location>
        <begin position="27"/>
        <end position="166"/>
    </location>
</feature>
<dbReference type="RefSeq" id="XP_038049039.1">
    <property type="nucleotide sequence ID" value="XM_038193111.1"/>
</dbReference>
<organism evidence="10 11">
    <name type="scientific">Patiria miniata</name>
    <name type="common">Bat star</name>
    <name type="synonym">Asterina miniata</name>
    <dbReference type="NCBI Taxonomy" id="46514"/>
    <lineage>
        <taxon>Eukaryota</taxon>
        <taxon>Metazoa</taxon>
        <taxon>Echinodermata</taxon>
        <taxon>Eleutherozoa</taxon>
        <taxon>Asterozoa</taxon>
        <taxon>Asteroidea</taxon>
        <taxon>Valvatacea</taxon>
        <taxon>Valvatida</taxon>
        <taxon>Asterinidae</taxon>
        <taxon>Patiria</taxon>
    </lineage>
</organism>
<dbReference type="EnsemblMetazoa" id="XM_038193111.1">
    <property type="protein sequence ID" value="XP_038049039.1"/>
    <property type="gene ID" value="LOC119722785"/>
</dbReference>
<dbReference type="GeneID" id="119722785"/>
<dbReference type="OrthoDB" id="5841574at2759"/>
<protein>
    <recommendedName>
        <fullName evidence="8">Phospholipase A2</fullName>
        <ecNumber evidence="8">3.1.1.4</ecNumber>
    </recommendedName>
</protein>
<evidence type="ECO:0000256" key="5">
    <source>
        <dbReference type="PIRSR" id="PIRSR601211-2"/>
    </source>
</evidence>
<feature type="binding site" evidence="5">
    <location>
        <position position="57"/>
    </location>
    <ligand>
        <name>Ca(2+)</name>
        <dbReference type="ChEBI" id="CHEBI:29108"/>
    </ligand>
</feature>
<dbReference type="GO" id="GO:0005509">
    <property type="term" value="F:calcium ion binding"/>
    <property type="evidence" value="ECO:0007669"/>
    <property type="project" value="InterPro"/>
</dbReference>
<dbReference type="Proteomes" id="UP000887568">
    <property type="component" value="Unplaced"/>
</dbReference>
<sequence length="169" mass="18716">MAMKILILLLAATAAATEVYDGYDRRSIVQMTSMVMCIANLNTWEVMSYTNYGCFCGKGGIGNTPVDETDRCCQVHDICFDDAMLPDVGCSANDIYWANYLYGKRDNPDGKCSVQCVPEADYPASNQNAKCKAFLCECDRVVAECVARHRSSFSAGYVFHSWKWGSCSN</sequence>
<dbReference type="Gene3D" id="1.20.90.10">
    <property type="entry name" value="Phospholipase A2 domain"/>
    <property type="match status" value="1"/>
</dbReference>
<evidence type="ECO:0000313" key="10">
    <source>
        <dbReference type="EnsemblMetazoa" id="XP_038049042.1"/>
    </source>
</evidence>
<keyword evidence="2 8" id="KW-0964">Secreted</keyword>
<dbReference type="GO" id="GO:0016042">
    <property type="term" value="P:lipid catabolic process"/>
    <property type="evidence" value="ECO:0007669"/>
    <property type="project" value="InterPro"/>
</dbReference>
<name>A0A913ZB81_PATMI</name>
<comment type="subcellular location">
    <subcellularLocation>
        <location evidence="1 8">Secreted</location>
    </subcellularLocation>
</comment>
<dbReference type="RefSeq" id="XP_038049041.1">
    <property type="nucleotide sequence ID" value="XM_038193113.1"/>
</dbReference>
<feature type="disulfide bond" evidence="6">
    <location>
        <begin position="79"/>
        <end position="138"/>
    </location>
</feature>
<keyword evidence="8" id="KW-0443">Lipid metabolism</keyword>
<keyword evidence="5" id="KW-0479">Metal-binding</keyword>
<dbReference type="Pfam" id="PF00068">
    <property type="entry name" value="Phospholip_A2_1"/>
    <property type="match status" value="1"/>
</dbReference>
<dbReference type="EnsemblMetazoa" id="XM_038193112.1">
    <property type="protein sequence ID" value="XP_038049040.1"/>
    <property type="gene ID" value="LOC119722785"/>
</dbReference>
<keyword evidence="8" id="KW-0378">Hydrolase</keyword>
<feature type="binding site" evidence="5">
    <location>
        <position position="59"/>
    </location>
    <ligand>
        <name>Ca(2+)</name>
        <dbReference type="ChEBI" id="CHEBI:29108"/>
    </ligand>
</feature>
<dbReference type="SMART" id="SM00085">
    <property type="entry name" value="PA2c"/>
    <property type="match status" value="1"/>
</dbReference>
<evidence type="ECO:0000256" key="6">
    <source>
        <dbReference type="PIRSR" id="PIRSR601211-3"/>
    </source>
</evidence>
<dbReference type="CDD" id="cd00125">
    <property type="entry name" value="PLA2c"/>
    <property type="match status" value="1"/>
</dbReference>
<dbReference type="PROSITE" id="PS00119">
    <property type="entry name" value="PA2_ASP"/>
    <property type="match status" value="1"/>
</dbReference>
<keyword evidence="5 8" id="KW-0106">Calcium</keyword>
<dbReference type="GO" id="GO:0047498">
    <property type="term" value="F:calcium-dependent phospholipase A2 activity"/>
    <property type="evidence" value="ECO:0007669"/>
    <property type="project" value="TreeGrafter"/>
</dbReference>
<feature type="disulfide bond" evidence="6">
    <location>
        <begin position="72"/>
        <end position="145"/>
    </location>
</feature>
<proteinExistence type="inferred from homology"/>
<evidence type="ECO:0000313" key="11">
    <source>
        <dbReference type="Proteomes" id="UP000887568"/>
    </source>
</evidence>
<feature type="disulfide bond" evidence="6">
    <location>
        <begin position="56"/>
        <end position="73"/>
    </location>
</feature>
<dbReference type="RefSeq" id="XP_038049040.1">
    <property type="nucleotide sequence ID" value="XM_038193112.1"/>
</dbReference>
<evidence type="ECO:0000256" key="4">
    <source>
        <dbReference type="PIRSR" id="PIRSR601211-1"/>
    </source>
</evidence>
<dbReference type="GO" id="GO:0050482">
    <property type="term" value="P:arachidonate secretion"/>
    <property type="evidence" value="ECO:0007669"/>
    <property type="project" value="InterPro"/>
</dbReference>
<dbReference type="GO" id="GO:0006644">
    <property type="term" value="P:phospholipid metabolic process"/>
    <property type="evidence" value="ECO:0007669"/>
    <property type="project" value="InterPro"/>
</dbReference>
<dbReference type="PANTHER" id="PTHR11716">
    <property type="entry name" value="PHOSPHOLIPASE A2 FAMILY MEMBER"/>
    <property type="match status" value="1"/>
</dbReference>
<evidence type="ECO:0000259" key="9">
    <source>
        <dbReference type="SMART" id="SM00085"/>
    </source>
</evidence>
<feature type="signal peptide" evidence="8">
    <location>
        <begin position="1"/>
        <end position="16"/>
    </location>
</feature>
<dbReference type="EnsemblMetazoa" id="XM_038193113.1">
    <property type="protein sequence ID" value="XP_038049041.1"/>
    <property type="gene ID" value="LOC119722785"/>
</dbReference>
<evidence type="ECO:0000256" key="1">
    <source>
        <dbReference type="ARBA" id="ARBA00004613"/>
    </source>
</evidence>
<evidence type="ECO:0000256" key="2">
    <source>
        <dbReference type="ARBA" id="ARBA00022525"/>
    </source>
</evidence>
<dbReference type="PANTHER" id="PTHR11716:SF100">
    <property type="entry name" value="PHOSPHOLIPASE A2"/>
    <property type="match status" value="1"/>
</dbReference>